<sequence length="256" mass="29196">MALSKSQGWYLCNPQNEGTHAFIYLAAQRDTDSAQEYLYALKDASFWRARREIIRCSDNVLNILENQKGILRTNNASEYDYLFKVSSPLLESLFARTIIRLAYGEITNPYSNENKKEQHMDSSAIAFKIDLRFIYDHEGGPSYDVGAMEAAKNNDDDKASHDLGKLIREGKDILDQMFDVIGQVETHNLSAWVLRIYGLHGDLSSIHLTADGLYVHLPRATFNFPTGISTMQDFEKVLVYLLFFRIKVIANARLLN</sequence>
<accession>A0A068RS56</accession>
<dbReference type="STRING" id="1263082.A0A068RS56"/>
<name>A0A068RS56_9FUNG</name>
<dbReference type="Proteomes" id="UP000027586">
    <property type="component" value="Unassembled WGS sequence"/>
</dbReference>
<keyword evidence="2" id="KW-1185">Reference proteome</keyword>
<protein>
    <submittedName>
        <fullName evidence="1">Uncharacterized protein</fullName>
    </submittedName>
</protein>
<gene>
    <name evidence="1" type="ORF">LCOR_04417.1</name>
</gene>
<evidence type="ECO:0000313" key="2">
    <source>
        <dbReference type="Proteomes" id="UP000027586"/>
    </source>
</evidence>
<dbReference type="VEuPathDB" id="FungiDB:LCOR_04417.1"/>
<organism evidence="1 2">
    <name type="scientific">Lichtheimia corymbifera JMRC:FSU:9682</name>
    <dbReference type="NCBI Taxonomy" id="1263082"/>
    <lineage>
        <taxon>Eukaryota</taxon>
        <taxon>Fungi</taxon>
        <taxon>Fungi incertae sedis</taxon>
        <taxon>Mucoromycota</taxon>
        <taxon>Mucoromycotina</taxon>
        <taxon>Mucoromycetes</taxon>
        <taxon>Mucorales</taxon>
        <taxon>Lichtheimiaceae</taxon>
        <taxon>Lichtheimia</taxon>
    </lineage>
</organism>
<dbReference type="EMBL" id="CBTN010000015">
    <property type="protein sequence ID" value="CDH53003.1"/>
    <property type="molecule type" value="Genomic_DNA"/>
</dbReference>
<reference evidence="1" key="1">
    <citation type="submission" date="2013-08" db="EMBL/GenBank/DDBJ databases">
        <title>Gene expansion shapes genome architecture in the human pathogen Lichtheimia corymbifera: an evolutionary genomics analysis in the ancient terrestrial Mucorales (Mucoromycotina).</title>
        <authorList>
            <person name="Schwartze V.U."/>
            <person name="Winter S."/>
            <person name="Shelest E."/>
            <person name="Marcet-Houben M."/>
            <person name="Horn F."/>
            <person name="Wehner S."/>
            <person name="Hoffmann K."/>
            <person name="Riege K."/>
            <person name="Sammeth M."/>
            <person name="Nowrousian M."/>
            <person name="Valiante V."/>
            <person name="Linde J."/>
            <person name="Jacobsen I.D."/>
            <person name="Marz M."/>
            <person name="Brakhage A.A."/>
            <person name="Gabaldon T."/>
            <person name="Bocker S."/>
            <person name="Voigt K."/>
        </authorList>
    </citation>
    <scope>NUCLEOTIDE SEQUENCE [LARGE SCALE GENOMIC DNA]</scope>
    <source>
        <strain evidence="1">FSU 9682</strain>
    </source>
</reference>
<dbReference type="OrthoDB" id="2242533at2759"/>
<evidence type="ECO:0000313" key="1">
    <source>
        <dbReference type="EMBL" id="CDH53003.1"/>
    </source>
</evidence>
<comment type="caution">
    <text evidence="1">The sequence shown here is derived from an EMBL/GenBank/DDBJ whole genome shotgun (WGS) entry which is preliminary data.</text>
</comment>
<proteinExistence type="predicted"/>
<dbReference type="AlphaFoldDB" id="A0A068RS56"/>